<proteinExistence type="predicted"/>
<dbReference type="InterPro" id="IPR015897">
    <property type="entry name" value="CHK_kinase-like"/>
</dbReference>
<evidence type="ECO:0000313" key="4">
    <source>
        <dbReference type="Proteomes" id="UP000583556"/>
    </source>
</evidence>
<dbReference type="Gene3D" id="3.90.1200.10">
    <property type="match status" value="1"/>
</dbReference>
<dbReference type="InterPro" id="IPR017441">
    <property type="entry name" value="Protein_kinase_ATP_BS"/>
</dbReference>
<accession>A0A7Y0GB56</accession>
<evidence type="ECO:0000313" key="3">
    <source>
        <dbReference type="EMBL" id="NML94282.1"/>
    </source>
</evidence>
<keyword evidence="4" id="KW-1185">Reference proteome</keyword>
<dbReference type="PANTHER" id="PTHR23020:SF41">
    <property type="entry name" value="AMINOGLYCOSIDE PHOSPHOTRANSFERASE DOMAIN-CONTAINING PROTEIN"/>
    <property type="match status" value="1"/>
</dbReference>
<name>A0A7Y0GB56_9SPHN</name>
<keyword evidence="1" id="KW-0067">ATP-binding</keyword>
<feature type="binding site" evidence="1">
    <location>
        <position position="199"/>
    </location>
    <ligand>
        <name>ATP</name>
        <dbReference type="ChEBI" id="CHEBI:30616"/>
    </ligand>
</feature>
<dbReference type="Proteomes" id="UP000583556">
    <property type="component" value="Unassembled WGS sequence"/>
</dbReference>
<dbReference type="RefSeq" id="WP_169493531.1">
    <property type="nucleotide sequence ID" value="NZ_JABBGM010000004.1"/>
</dbReference>
<dbReference type="PROSITE" id="PS00107">
    <property type="entry name" value="PROTEIN_KINASE_ATP"/>
    <property type="match status" value="1"/>
</dbReference>
<sequence>MAKRSPRELIELYWTEVWNNRKVEMIAELCADPIIRHDPGSVTALSLEDQMARVRQQSERAEPYFTHEVLCADDTYVTSVWNMHTRKGERIDLCGIEVFKAVDGKFTDCWNSSYTPGRWGVEGDSSVPQDLPEPALIATVDQITPIWIQAMLQHAGVASPRVSLLANKAIGHGNMSQTIRTQITYNANAADAVGAVVCKITSAIPQAIEMAGAAQVYARECAVYEFLGENPPLATPRAFWRKVSDDGRGINLVMEDLSERTRAGDQIAGCSVAEAHAVAAELSKLHAASWGDPRLEGASWLQDRAGGAAESAQGYAAAAAEFRNRFTGRLAPSVLDAIDAFVPRMEAAIRTAAQGETLVHGEPRVDNVMFEDTPDGPRAWLIDWQFATKASPMLDLAYFLAGSLTPDDRRDCENALIEASVATVGKVAPEWTLERARTDYAAALPIALQFTVGAIMAMPSTEHNDRLLMTLAERNVAALKDWKLV</sequence>
<evidence type="ECO:0000259" key="2">
    <source>
        <dbReference type="SMART" id="SM00587"/>
    </source>
</evidence>
<dbReference type="PANTHER" id="PTHR23020">
    <property type="entry name" value="UNCHARACTERIZED NUCLEAR HORMONE RECEPTOR-RELATED"/>
    <property type="match status" value="1"/>
</dbReference>
<dbReference type="InterPro" id="IPR011009">
    <property type="entry name" value="Kinase-like_dom_sf"/>
</dbReference>
<feature type="domain" description="CHK kinase-like" evidence="2">
    <location>
        <begin position="252"/>
        <end position="430"/>
    </location>
</feature>
<dbReference type="InterPro" id="IPR032710">
    <property type="entry name" value="NTF2-like_dom_sf"/>
</dbReference>
<dbReference type="InterPro" id="IPR037401">
    <property type="entry name" value="SnoaL-like"/>
</dbReference>
<keyword evidence="1" id="KW-0547">Nucleotide-binding</keyword>
<protein>
    <submittedName>
        <fullName evidence="3">Phosphotransferase</fullName>
    </submittedName>
</protein>
<dbReference type="SUPFAM" id="SSF54427">
    <property type="entry name" value="NTF2-like"/>
    <property type="match status" value="1"/>
</dbReference>
<dbReference type="InterPro" id="IPR004119">
    <property type="entry name" value="EcKL"/>
</dbReference>
<dbReference type="Pfam" id="PF02958">
    <property type="entry name" value="EcKL"/>
    <property type="match status" value="1"/>
</dbReference>
<dbReference type="Gene3D" id="3.10.450.50">
    <property type="match status" value="1"/>
</dbReference>
<comment type="caution">
    <text evidence="3">The sequence shown here is derived from an EMBL/GenBank/DDBJ whole genome shotgun (WGS) entry which is preliminary data.</text>
</comment>
<dbReference type="EMBL" id="JABBGM010000004">
    <property type="protein sequence ID" value="NML94282.1"/>
    <property type="molecule type" value="Genomic_DNA"/>
</dbReference>
<gene>
    <name evidence="3" type="ORF">HHL27_11460</name>
</gene>
<dbReference type="SUPFAM" id="SSF56112">
    <property type="entry name" value="Protein kinase-like (PK-like)"/>
    <property type="match status" value="1"/>
</dbReference>
<dbReference type="InterPro" id="IPR052961">
    <property type="entry name" value="Oxido-Kinase-like_Enzymes"/>
</dbReference>
<dbReference type="GO" id="GO:0005524">
    <property type="term" value="F:ATP binding"/>
    <property type="evidence" value="ECO:0007669"/>
    <property type="project" value="UniProtKB-UniRule"/>
</dbReference>
<organism evidence="3 4">
    <name type="scientific">Novosphingobium olei</name>
    <dbReference type="NCBI Taxonomy" id="2728851"/>
    <lineage>
        <taxon>Bacteria</taxon>
        <taxon>Pseudomonadati</taxon>
        <taxon>Pseudomonadota</taxon>
        <taxon>Alphaproteobacteria</taxon>
        <taxon>Sphingomonadales</taxon>
        <taxon>Sphingomonadaceae</taxon>
        <taxon>Novosphingobium</taxon>
    </lineage>
</organism>
<dbReference type="GO" id="GO:0016740">
    <property type="term" value="F:transferase activity"/>
    <property type="evidence" value="ECO:0007669"/>
    <property type="project" value="UniProtKB-KW"/>
</dbReference>
<dbReference type="AlphaFoldDB" id="A0A7Y0GB56"/>
<dbReference type="Pfam" id="PF12680">
    <property type="entry name" value="SnoaL_2"/>
    <property type="match status" value="1"/>
</dbReference>
<keyword evidence="3" id="KW-0808">Transferase</keyword>
<reference evidence="3 4" key="1">
    <citation type="submission" date="2020-04" db="EMBL/GenBank/DDBJ databases">
        <title>Novosphingobium sp. TW-4 isolated from soil.</title>
        <authorList>
            <person name="Dahal R.H."/>
            <person name="Chaudhary D.K."/>
        </authorList>
    </citation>
    <scope>NUCLEOTIDE SEQUENCE [LARGE SCALE GENOMIC DNA]</scope>
    <source>
        <strain evidence="3 4">TW-4</strain>
    </source>
</reference>
<dbReference type="SMART" id="SM00587">
    <property type="entry name" value="CHK"/>
    <property type="match status" value="1"/>
</dbReference>
<evidence type="ECO:0000256" key="1">
    <source>
        <dbReference type="PROSITE-ProRule" id="PRU10141"/>
    </source>
</evidence>